<dbReference type="Proteomes" id="UP000306509">
    <property type="component" value="Unassembled WGS sequence"/>
</dbReference>
<evidence type="ECO:0000256" key="2">
    <source>
        <dbReference type="ARBA" id="ARBA00022448"/>
    </source>
</evidence>
<reference evidence="9 10" key="1">
    <citation type="journal article" date="2019" name="Anaerobe">
        <title>Detection of Robinsoniella peoriensis in multiple bone samples of a trauma patient.</title>
        <authorList>
            <person name="Schrottner P."/>
            <person name="Hartwich K."/>
            <person name="Bunk B."/>
            <person name="Schober I."/>
            <person name="Helbig S."/>
            <person name="Rudolph W.W."/>
            <person name="Gunzer F."/>
        </authorList>
    </citation>
    <scope>NUCLEOTIDE SEQUENCE [LARGE SCALE GENOMIC DNA]</scope>
    <source>
        <strain evidence="9 10">DSM 106044</strain>
    </source>
</reference>
<dbReference type="STRING" id="180332.GCA_000797495_00832"/>
<sequence length="278" mass="30970">MKANYKTKKAITKTGIYVICLLMTFAVIFPFILVILTAFKSVEESAVVTLSLPKVFLWENFRYVIEKGQLLRAFKNSFIITGLVVLLTVFISSVTAFIISRRSDKTSKVLSGYFLIGMIAPLALIPEVIIVKTLGLSGTYASIILIHIAARMPLSIMIYSGVIKGIPRALDESAMLEGAGFFNMFYRVIFPLLKPAIFTNVIITFMGVWNDFQISLYFVTDTAKNTVPLSIYSFVGYMTYKWNYVCAFIVLSILPILVVYCAAQKYIVDGMIAGAVKS</sequence>
<feature type="domain" description="ABC transmembrane type-1" evidence="8">
    <location>
        <begin position="74"/>
        <end position="263"/>
    </location>
</feature>
<evidence type="ECO:0000313" key="9">
    <source>
        <dbReference type="EMBL" id="TLD02098.1"/>
    </source>
</evidence>
<keyword evidence="2 7" id="KW-0813">Transport</keyword>
<dbReference type="AlphaFoldDB" id="A0A4V6HS96"/>
<accession>A0A4V6HS96</accession>
<comment type="caution">
    <text evidence="9">The sequence shown here is derived from an EMBL/GenBank/DDBJ whole genome shotgun (WGS) entry which is preliminary data.</text>
</comment>
<keyword evidence="4 7" id="KW-0812">Transmembrane</keyword>
<evidence type="ECO:0000313" key="10">
    <source>
        <dbReference type="Proteomes" id="UP000306509"/>
    </source>
</evidence>
<dbReference type="RefSeq" id="WP_044289424.1">
    <property type="nucleotide sequence ID" value="NZ_CABMJZ010000044.1"/>
</dbReference>
<dbReference type="CDD" id="cd06261">
    <property type="entry name" value="TM_PBP2"/>
    <property type="match status" value="1"/>
</dbReference>
<evidence type="ECO:0000256" key="1">
    <source>
        <dbReference type="ARBA" id="ARBA00004651"/>
    </source>
</evidence>
<keyword evidence="5 7" id="KW-1133">Transmembrane helix</keyword>
<feature type="transmembrane region" description="Helical" evidence="7">
    <location>
        <begin position="184"/>
        <end position="209"/>
    </location>
</feature>
<dbReference type="PANTHER" id="PTHR43744:SF12">
    <property type="entry name" value="ABC TRANSPORTER PERMEASE PROTEIN MG189-RELATED"/>
    <property type="match status" value="1"/>
</dbReference>
<dbReference type="InterPro" id="IPR035906">
    <property type="entry name" value="MetI-like_sf"/>
</dbReference>
<evidence type="ECO:0000256" key="6">
    <source>
        <dbReference type="ARBA" id="ARBA00023136"/>
    </source>
</evidence>
<evidence type="ECO:0000256" key="4">
    <source>
        <dbReference type="ARBA" id="ARBA00022692"/>
    </source>
</evidence>
<proteinExistence type="inferred from homology"/>
<dbReference type="Gene3D" id="1.10.3720.10">
    <property type="entry name" value="MetI-like"/>
    <property type="match status" value="1"/>
</dbReference>
<feature type="transmembrane region" description="Helical" evidence="7">
    <location>
        <begin position="242"/>
        <end position="263"/>
    </location>
</feature>
<dbReference type="PANTHER" id="PTHR43744">
    <property type="entry name" value="ABC TRANSPORTER PERMEASE PROTEIN MG189-RELATED-RELATED"/>
    <property type="match status" value="1"/>
</dbReference>
<dbReference type="Pfam" id="PF00528">
    <property type="entry name" value="BPD_transp_1"/>
    <property type="match status" value="1"/>
</dbReference>
<feature type="transmembrane region" description="Helical" evidence="7">
    <location>
        <begin position="16"/>
        <end position="39"/>
    </location>
</feature>
<dbReference type="OrthoDB" id="9772609at2"/>
<feature type="transmembrane region" description="Helical" evidence="7">
    <location>
        <begin position="78"/>
        <end position="100"/>
    </location>
</feature>
<comment type="similarity">
    <text evidence="7">Belongs to the binding-protein-dependent transport system permease family.</text>
</comment>
<evidence type="ECO:0000256" key="7">
    <source>
        <dbReference type="RuleBase" id="RU363032"/>
    </source>
</evidence>
<dbReference type="InterPro" id="IPR000515">
    <property type="entry name" value="MetI-like"/>
</dbReference>
<feature type="transmembrane region" description="Helical" evidence="7">
    <location>
        <begin position="140"/>
        <end position="163"/>
    </location>
</feature>
<keyword evidence="10" id="KW-1185">Reference proteome</keyword>
<evidence type="ECO:0000256" key="5">
    <source>
        <dbReference type="ARBA" id="ARBA00022989"/>
    </source>
</evidence>
<keyword evidence="3" id="KW-1003">Cell membrane</keyword>
<evidence type="ECO:0000259" key="8">
    <source>
        <dbReference type="PROSITE" id="PS50928"/>
    </source>
</evidence>
<evidence type="ECO:0000256" key="3">
    <source>
        <dbReference type="ARBA" id="ARBA00022475"/>
    </source>
</evidence>
<dbReference type="GO" id="GO:0055085">
    <property type="term" value="P:transmembrane transport"/>
    <property type="evidence" value="ECO:0007669"/>
    <property type="project" value="InterPro"/>
</dbReference>
<dbReference type="GO" id="GO:0005886">
    <property type="term" value="C:plasma membrane"/>
    <property type="evidence" value="ECO:0007669"/>
    <property type="project" value="UniProtKB-SubCell"/>
</dbReference>
<organism evidence="9 10">
    <name type="scientific">Robinsoniella peoriensis</name>
    <dbReference type="NCBI Taxonomy" id="180332"/>
    <lineage>
        <taxon>Bacteria</taxon>
        <taxon>Bacillati</taxon>
        <taxon>Bacillota</taxon>
        <taxon>Clostridia</taxon>
        <taxon>Lachnospirales</taxon>
        <taxon>Lachnospiraceae</taxon>
        <taxon>Robinsoniella</taxon>
    </lineage>
</organism>
<feature type="transmembrane region" description="Helical" evidence="7">
    <location>
        <begin position="112"/>
        <end position="134"/>
    </location>
</feature>
<comment type="subcellular location">
    <subcellularLocation>
        <location evidence="1 7">Cell membrane</location>
        <topology evidence="1 7">Multi-pass membrane protein</topology>
    </subcellularLocation>
</comment>
<dbReference type="SUPFAM" id="SSF161098">
    <property type="entry name" value="MetI-like"/>
    <property type="match status" value="1"/>
</dbReference>
<dbReference type="EMBL" id="QGQD01000023">
    <property type="protein sequence ID" value="TLD02098.1"/>
    <property type="molecule type" value="Genomic_DNA"/>
</dbReference>
<dbReference type="PROSITE" id="PS50928">
    <property type="entry name" value="ABC_TM1"/>
    <property type="match status" value="1"/>
</dbReference>
<name>A0A4V6HS96_9FIRM</name>
<keyword evidence="6 7" id="KW-0472">Membrane</keyword>
<gene>
    <name evidence="9" type="primary">araQ_17</name>
    <name evidence="9" type="ORF">DSM106044_01135</name>
</gene>
<protein>
    <submittedName>
        <fullName evidence="9">L-arabinose transport system permease protein AraQ</fullName>
    </submittedName>
</protein>